<evidence type="ECO:0000256" key="4">
    <source>
        <dbReference type="SAM" id="MobiDB-lite"/>
    </source>
</evidence>
<dbReference type="Gene3D" id="2.40.160.50">
    <property type="entry name" value="membrane protein fhac: a member of the omp85/tpsb transporter family"/>
    <property type="match status" value="1"/>
</dbReference>
<evidence type="ECO:0000259" key="7">
    <source>
        <dbReference type="Pfam" id="PF08479"/>
    </source>
</evidence>
<dbReference type="Proteomes" id="UP001559623">
    <property type="component" value="Unassembled WGS sequence"/>
</dbReference>
<dbReference type="InterPro" id="IPR013686">
    <property type="entry name" value="Polypept-transport_assoc_ShlB"/>
</dbReference>
<feature type="signal peptide" evidence="5">
    <location>
        <begin position="1"/>
        <end position="28"/>
    </location>
</feature>
<gene>
    <name evidence="8" type="ORF">QCO44_08350</name>
</gene>
<dbReference type="RefSeq" id="WP_368847371.1">
    <property type="nucleotide sequence ID" value="NZ_CP194411.1"/>
</dbReference>
<evidence type="ECO:0000256" key="1">
    <source>
        <dbReference type="ARBA" id="ARBA00022452"/>
    </source>
</evidence>
<feature type="domain" description="Haemolysin activator HlyB C-terminal" evidence="6">
    <location>
        <begin position="203"/>
        <end position="506"/>
    </location>
</feature>
<reference evidence="8 9" key="1">
    <citation type="submission" date="2023-04" db="EMBL/GenBank/DDBJ databases">
        <title>Genome Sequence of Selenomonas sputigena ATCC 33150.</title>
        <authorList>
            <person name="Miller D.P."/>
            <person name="Anvari S."/>
            <person name="Polson S.W."/>
            <person name="Macdonald M."/>
            <person name="Mcdowell J.V."/>
        </authorList>
    </citation>
    <scope>NUCLEOTIDE SEQUENCE [LARGE SCALE GENOMIC DNA]</scope>
    <source>
        <strain evidence="8 9">ATCC 33150</strain>
    </source>
</reference>
<proteinExistence type="predicted"/>
<keyword evidence="3" id="KW-0998">Cell outer membrane</keyword>
<keyword evidence="1" id="KW-0472">Membrane</keyword>
<organism evidence="8 9">
    <name type="scientific">Selenomonas sputigena</name>
    <dbReference type="NCBI Taxonomy" id="69823"/>
    <lineage>
        <taxon>Bacteria</taxon>
        <taxon>Bacillati</taxon>
        <taxon>Bacillota</taxon>
        <taxon>Negativicutes</taxon>
        <taxon>Selenomonadales</taxon>
        <taxon>Selenomonadaceae</taxon>
        <taxon>Selenomonas</taxon>
    </lineage>
</organism>
<accession>A0ABV3X844</accession>
<dbReference type="Pfam" id="PF08479">
    <property type="entry name" value="POTRA_2"/>
    <property type="match status" value="1"/>
</dbReference>
<feature type="region of interest" description="Disordered" evidence="4">
    <location>
        <begin position="33"/>
        <end position="55"/>
    </location>
</feature>
<keyword evidence="2" id="KW-0812">Transmembrane</keyword>
<evidence type="ECO:0000256" key="2">
    <source>
        <dbReference type="ARBA" id="ARBA00022692"/>
    </source>
</evidence>
<evidence type="ECO:0000313" key="8">
    <source>
        <dbReference type="EMBL" id="MEX5285643.1"/>
    </source>
</evidence>
<dbReference type="Pfam" id="PF03865">
    <property type="entry name" value="ShlB"/>
    <property type="match status" value="1"/>
</dbReference>
<feature type="chain" id="PRO_5046161504" evidence="5">
    <location>
        <begin position="29"/>
        <end position="546"/>
    </location>
</feature>
<sequence>MKNRLYHTLTRAVLMGVVASTAAVPAYAASSLSKPGQDIETTRPEAQADVENKTKQPKVSGEAKFMVKNIQLDAEELELDKNDLKEILIGYVGKEASLNDLEGLQRKLTSYCRSHGYPAAAAYLPEQESKDGNVLLKIIPGRYGEVHLDNKGKMKNETAESFLHGLKQGEIITSKSLETALYSISDVSGARAVGTLSAGKGFGTSDVTVHIEPGKPSTTVLYVENYGSENTGRYRYGLQHTAYDIDGSGAKANVGVLISNQSLHNYYANYEMLVGHGGTTLGIGYSRMDYTVGGSLRALGSHGTADTISVFGSSPIYHTSNEQLKFTYGYDYRKLKDDLDAFAGLADSEKHSHSVHVGLEGSWLNRDSGTNLNYSLTLTGGTLGADSEYAERLTELSGTDGSYAKAEAKLTMVQTLGHQADVMVKLSGQKASKHLDSSEQMYLGGANAVRAYGQGAGTGDDGVLGTVEFRLYTDVPGLVVSTYFDIGHVSSSAYSDTLKGWGIGLAYNAPGDWFARIDYARRIGLGDYESLLTDRARLWFLVGKIW</sequence>
<evidence type="ECO:0000259" key="6">
    <source>
        <dbReference type="Pfam" id="PF03865"/>
    </source>
</evidence>
<keyword evidence="1" id="KW-1134">Transmembrane beta strand</keyword>
<keyword evidence="5" id="KW-0732">Signal</keyword>
<dbReference type="PANTHER" id="PTHR34597:SF1">
    <property type="entry name" value="HEME_HEMOPEXIN TRANSPORTER PROTEIN HUXB"/>
    <property type="match status" value="1"/>
</dbReference>
<evidence type="ECO:0000313" key="9">
    <source>
        <dbReference type="Proteomes" id="UP001559623"/>
    </source>
</evidence>
<feature type="domain" description="Polypeptide-transport-associated ShlB-type" evidence="7">
    <location>
        <begin position="65"/>
        <end position="141"/>
    </location>
</feature>
<keyword evidence="9" id="KW-1185">Reference proteome</keyword>
<protein>
    <submittedName>
        <fullName evidence="8">ShlB/FhaC/HecB family hemolysin secretion/activation protein</fullName>
    </submittedName>
</protein>
<name>A0ABV3X844_9FIRM</name>
<evidence type="ECO:0000256" key="5">
    <source>
        <dbReference type="SAM" id="SignalP"/>
    </source>
</evidence>
<dbReference type="Gene3D" id="3.10.20.310">
    <property type="entry name" value="membrane protein fhac"/>
    <property type="match status" value="1"/>
</dbReference>
<evidence type="ECO:0000256" key="3">
    <source>
        <dbReference type="ARBA" id="ARBA00023237"/>
    </source>
</evidence>
<dbReference type="InterPro" id="IPR051544">
    <property type="entry name" value="TPS_OM_transporter"/>
</dbReference>
<dbReference type="PANTHER" id="PTHR34597">
    <property type="entry name" value="SLR1661 PROTEIN"/>
    <property type="match status" value="1"/>
</dbReference>
<dbReference type="EMBL" id="JARVLH010000005">
    <property type="protein sequence ID" value="MEX5285643.1"/>
    <property type="molecule type" value="Genomic_DNA"/>
</dbReference>
<dbReference type="InterPro" id="IPR005565">
    <property type="entry name" value="Hemolysn_activator_HlyB_C"/>
</dbReference>
<comment type="caution">
    <text evidence="8">The sequence shown here is derived from an EMBL/GenBank/DDBJ whole genome shotgun (WGS) entry which is preliminary data.</text>
</comment>